<gene>
    <name evidence="1" type="ORF">DILT_LOCUS1519</name>
</gene>
<dbReference type="AlphaFoldDB" id="A0A3P6Q2I7"/>
<protein>
    <submittedName>
        <fullName evidence="1">Uncharacterized protein</fullName>
    </submittedName>
</protein>
<name>A0A3P6Q2I7_DIBLA</name>
<reference evidence="1 2" key="1">
    <citation type="submission" date="2018-11" db="EMBL/GenBank/DDBJ databases">
        <authorList>
            <consortium name="Pathogen Informatics"/>
        </authorList>
    </citation>
    <scope>NUCLEOTIDE SEQUENCE [LARGE SCALE GENOMIC DNA]</scope>
</reference>
<evidence type="ECO:0000313" key="2">
    <source>
        <dbReference type="Proteomes" id="UP000281553"/>
    </source>
</evidence>
<accession>A0A3P6Q2I7</accession>
<keyword evidence="2" id="KW-1185">Reference proteome</keyword>
<proteinExistence type="predicted"/>
<dbReference type="Proteomes" id="UP000281553">
    <property type="component" value="Unassembled WGS sequence"/>
</dbReference>
<sequence>MRRHIQCVEVCTLVAEAQHNTTGPIRLCDSHENHCLEVRRVNETFDDFNQCAFRCDGWTTLENTEEHTTTVCNVDGVCETASFFTKPNENNALDGLKTCFKDCMPPIATDMETVEEEKVQDPNEGKFILISVC</sequence>
<dbReference type="EMBL" id="UYRU01010618">
    <property type="protein sequence ID" value="VDK45826.1"/>
    <property type="molecule type" value="Genomic_DNA"/>
</dbReference>
<evidence type="ECO:0000313" key="1">
    <source>
        <dbReference type="EMBL" id="VDK45826.1"/>
    </source>
</evidence>
<organism evidence="1 2">
    <name type="scientific">Dibothriocephalus latus</name>
    <name type="common">Fish tapeworm</name>
    <name type="synonym">Diphyllobothrium latum</name>
    <dbReference type="NCBI Taxonomy" id="60516"/>
    <lineage>
        <taxon>Eukaryota</taxon>
        <taxon>Metazoa</taxon>
        <taxon>Spiralia</taxon>
        <taxon>Lophotrochozoa</taxon>
        <taxon>Platyhelminthes</taxon>
        <taxon>Cestoda</taxon>
        <taxon>Eucestoda</taxon>
        <taxon>Diphyllobothriidea</taxon>
        <taxon>Diphyllobothriidae</taxon>
        <taxon>Dibothriocephalus</taxon>
    </lineage>
</organism>
<dbReference type="OrthoDB" id="6292174at2759"/>